<evidence type="ECO:0000256" key="3">
    <source>
        <dbReference type="SAM" id="SignalP"/>
    </source>
</evidence>
<reference evidence="5" key="1">
    <citation type="journal article" date="2025" name="Foods">
        <title>Unveiling the Microbial Signatures of Arabica Coffee Cherries: Insights into Ripeness Specific Diversity, Functional Traits, and Implications for Quality and Safety.</title>
        <authorList>
            <consortium name="RefSeq"/>
            <person name="Tenea G.N."/>
            <person name="Cifuentes V."/>
            <person name="Reyes P."/>
            <person name="Cevallos-Vallejos M."/>
        </authorList>
    </citation>
    <scope>NUCLEOTIDE SEQUENCE [LARGE SCALE GENOMIC DNA]</scope>
</reference>
<evidence type="ECO:0000256" key="1">
    <source>
        <dbReference type="SAM" id="MobiDB-lite"/>
    </source>
</evidence>
<feature type="signal peptide" evidence="3">
    <location>
        <begin position="1"/>
        <end position="21"/>
    </location>
</feature>
<dbReference type="PANTHER" id="PTHR10133:SF27">
    <property type="entry name" value="DNA POLYMERASE NU"/>
    <property type="match status" value="1"/>
</dbReference>
<dbReference type="AlphaFoldDB" id="A0A6P6THF9"/>
<proteinExistence type="predicted"/>
<feature type="chain" id="PRO_5028028202" evidence="3">
    <location>
        <begin position="22"/>
        <end position="425"/>
    </location>
</feature>
<reference evidence="6" key="2">
    <citation type="submission" date="2025-08" db="UniProtKB">
        <authorList>
            <consortium name="RefSeq"/>
        </authorList>
    </citation>
    <scope>IDENTIFICATION</scope>
    <source>
        <tissue evidence="6">Leaves</tissue>
    </source>
</reference>
<organism evidence="5 6">
    <name type="scientific">Coffea arabica</name>
    <name type="common">Arabian coffee</name>
    <dbReference type="NCBI Taxonomy" id="13443"/>
    <lineage>
        <taxon>Eukaryota</taxon>
        <taxon>Viridiplantae</taxon>
        <taxon>Streptophyta</taxon>
        <taxon>Embryophyta</taxon>
        <taxon>Tracheophyta</taxon>
        <taxon>Spermatophyta</taxon>
        <taxon>Magnoliopsida</taxon>
        <taxon>eudicotyledons</taxon>
        <taxon>Gunneridae</taxon>
        <taxon>Pentapetalae</taxon>
        <taxon>asterids</taxon>
        <taxon>lamiids</taxon>
        <taxon>Gentianales</taxon>
        <taxon>Rubiaceae</taxon>
        <taxon>Ixoroideae</taxon>
        <taxon>Gardenieae complex</taxon>
        <taxon>Bertiereae - Coffeeae clade</taxon>
        <taxon>Coffeeae</taxon>
        <taxon>Coffea</taxon>
    </lineage>
</organism>
<dbReference type="GeneID" id="113700810"/>
<dbReference type="GO" id="GO:0008408">
    <property type="term" value="F:3'-5' exonuclease activity"/>
    <property type="evidence" value="ECO:0007669"/>
    <property type="project" value="InterPro"/>
</dbReference>
<dbReference type="RefSeq" id="XP_027077051.1">
    <property type="nucleotide sequence ID" value="XM_027221250.2"/>
</dbReference>
<dbReference type="GO" id="GO:0006302">
    <property type="term" value="P:double-strand break repair"/>
    <property type="evidence" value="ECO:0007669"/>
    <property type="project" value="TreeGrafter"/>
</dbReference>
<feature type="region of interest" description="Disordered" evidence="1">
    <location>
        <begin position="96"/>
        <end position="119"/>
    </location>
</feature>
<dbReference type="Proteomes" id="UP001652660">
    <property type="component" value="Chromosome 1e"/>
</dbReference>
<dbReference type="InterPro" id="IPR002562">
    <property type="entry name" value="3'-5'_exonuclease_dom"/>
</dbReference>
<dbReference type="InterPro" id="IPR002298">
    <property type="entry name" value="DNA_polymerase_A"/>
</dbReference>
<dbReference type="OrthoDB" id="1714177at2759"/>
<name>A0A6P6THF9_COFAR</name>
<feature type="compositionally biased region" description="Polar residues" evidence="1">
    <location>
        <begin position="106"/>
        <end position="119"/>
    </location>
</feature>
<protein>
    <submittedName>
        <fullName evidence="6">Uncharacterized protein isoform X1</fullName>
    </submittedName>
</protein>
<dbReference type="GO" id="GO:0003676">
    <property type="term" value="F:nucleic acid binding"/>
    <property type="evidence" value="ECO:0007669"/>
    <property type="project" value="InterPro"/>
</dbReference>
<gene>
    <name evidence="6" type="primary">LOC113700810</name>
</gene>
<feature type="domain" description="3'-5' exonuclease" evidence="4">
    <location>
        <begin position="277"/>
        <end position="409"/>
    </location>
</feature>
<dbReference type="SUPFAM" id="SSF53098">
    <property type="entry name" value="Ribonuclease H-like"/>
    <property type="match status" value="1"/>
</dbReference>
<dbReference type="Gene3D" id="3.30.420.10">
    <property type="entry name" value="Ribonuclease H-like superfamily/Ribonuclease H"/>
    <property type="match status" value="1"/>
</dbReference>
<keyword evidence="5" id="KW-1185">Reference proteome</keyword>
<dbReference type="Pfam" id="PF01612">
    <property type="entry name" value="DNA_pol_A_exo1"/>
    <property type="match status" value="1"/>
</dbReference>
<keyword evidence="3" id="KW-0732">Signal</keyword>
<evidence type="ECO:0000313" key="5">
    <source>
        <dbReference type="Proteomes" id="UP001652660"/>
    </source>
</evidence>
<feature type="transmembrane region" description="Helical" evidence="2">
    <location>
        <begin position="403"/>
        <end position="423"/>
    </location>
</feature>
<dbReference type="InterPro" id="IPR012337">
    <property type="entry name" value="RNaseH-like_sf"/>
</dbReference>
<evidence type="ECO:0000313" key="6">
    <source>
        <dbReference type="RefSeq" id="XP_027077051.1"/>
    </source>
</evidence>
<dbReference type="GO" id="GO:0006261">
    <property type="term" value="P:DNA-templated DNA replication"/>
    <property type="evidence" value="ECO:0007669"/>
    <property type="project" value="InterPro"/>
</dbReference>
<keyword evidence="2" id="KW-0472">Membrane</keyword>
<dbReference type="InterPro" id="IPR036397">
    <property type="entry name" value="RNaseH_sf"/>
</dbReference>
<keyword evidence="2" id="KW-0812">Transmembrane</keyword>
<dbReference type="PANTHER" id="PTHR10133">
    <property type="entry name" value="DNA POLYMERASE I"/>
    <property type="match status" value="1"/>
</dbReference>
<accession>A0A6P6THF9</accession>
<keyword evidence="2" id="KW-1133">Transmembrane helix</keyword>
<evidence type="ECO:0000256" key="2">
    <source>
        <dbReference type="SAM" id="Phobius"/>
    </source>
</evidence>
<dbReference type="GO" id="GO:0003887">
    <property type="term" value="F:DNA-directed DNA polymerase activity"/>
    <property type="evidence" value="ECO:0007669"/>
    <property type="project" value="InterPro"/>
</dbReference>
<sequence>MYFHLFYLSILLALGFHDTVTLRPEYCKTHSGYVSFSNVSNGPASDHSVVKISSRSHVFVHDYQRPTYKSWGDVTQYYKRRKEAYCAERTSSLPSLTDGSDHKFRQQSTDNDLSCPSTSNSPLSFRNVHDSACSSGNLSLPNIVSVNTIAPDREMKDNFSSSRQSYTSNSQQADIHWKISPRTMQLLPKSSQPKISLPKLFEEQKEKYPSIDKGSAHNVTKREAAAEKSVGVDKINGTPTGKGSVEPEAIIQSNLHERLGCIYDKVLVVDTVSAAKEVVGMLTNQYRHMVHACDTEVSKIDVKQETPVDHGEIVCCSIYCGPEANFGNGKSCIWVDLLDEDGRNLLAEFAPFFEDPSIKKVWHNYSFDNHVIENYGLKLDGFHADTMHMARLWNSSRRLEGGYSLEALTVILLSCLMLGYALVKS</sequence>
<evidence type="ECO:0000259" key="4">
    <source>
        <dbReference type="Pfam" id="PF01612"/>
    </source>
</evidence>